<sequence>MKKIITQITQLHKILSYIIAFLVCTIHISNANYYDVPSFDIQSKITINTNEFKFRLNLIRGQGVTISLSPTITENKNMYLYLYDQHDAQLKSKSYIKNKQTGVIDYVASHDGIYYVKATCDTGCSGSFIIGFYNAWFNPGISDTDRNFYSSFYTARHLKSASYTIDAERPKYYRMIALENKPFTISVIPAINENKNIYLYLYDQDLTQLQSKSYISNLKTGTINYTPSLTGVYYLKVSSDTDTTGYFDLTFSNINSYPYIAGVPDFPTASNLTFTVNAQNLTHFKYQIDNGSYSNEYPVLQEIQLNDLVDGEHIISVIGKDLNGNWQSDSVEKKLIVNTTSAQTEINLFDLSFNVPIDRNEWQYTFNLKRGQGITASITPYINENKNFYLYIYDQDNQQLYQKSYIKDNQTDYIDYMATVDGKYYVKVSCDTNTHGIYHIGFYNAWFNPGISDTDRDFYSSGFTSRHIQKGNYSVNDQRPDYYQFTAFENEALYFEVIPNINENKNLHLYLYDQDFNQLKSKSYISDNQTGSINYSPSLTGVYYLKVSSDNGTRGTYNLSFSNIQPHPFIAGLPDYPTGSNISFTVNAQNLTQFKYQLDNGTYSNEYPVDHTIQLENIADGAHIISVIGKDSDGNWQPVNQAVTKSWIVDTTSFQSEINQWDISFNVSVDREEWQFPFYLEKDQGITIALSPYINESKNCYLYLYNQDDQNLVQKSYIKNNDTGSIDFQALNDGMYYAKVVCDSNTHGFYHIGFYNAWFNPGITDSNRNFYSSYFTARSISQGAYLVDSARPDYFLFIAFENTDFTIQILPSINENKNIYLYLYDQDFQELKSISYISDNQNGIMNYKP</sequence>
<dbReference type="Gene3D" id="2.60.120.380">
    <property type="match status" value="4"/>
</dbReference>
<name>A0A1V1P1X4_9BACT</name>
<evidence type="ECO:0008006" key="3">
    <source>
        <dbReference type="Google" id="ProtNLM"/>
    </source>
</evidence>
<evidence type="ECO:0000313" key="2">
    <source>
        <dbReference type="Proteomes" id="UP000189670"/>
    </source>
</evidence>
<dbReference type="EMBL" id="ATBP01000806">
    <property type="protein sequence ID" value="ETR68879.1"/>
    <property type="molecule type" value="Genomic_DNA"/>
</dbReference>
<proteinExistence type="predicted"/>
<feature type="non-terminal residue" evidence="1">
    <location>
        <position position="849"/>
    </location>
</feature>
<dbReference type="Proteomes" id="UP000189670">
    <property type="component" value="Unassembled WGS sequence"/>
</dbReference>
<accession>A0A1V1P1X4</accession>
<reference evidence="2" key="1">
    <citation type="submission" date="2012-11" db="EMBL/GenBank/DDBJ databases">
        <authorList>
            <person name="Lucero-Rivera Y.E."/>
            <person name="Tovar-Ramirez D."/>
        </authorList>
    </citation>
    <scope>NUCLEOTIDE SEQUENCE [LARGE SCALE GENOMIC DNA]</scope>
    <source>
        <strain evidence="2">Araruama</strain>
    </source>
</reference>
<dbReference type="AlphaFoldDB" id="A0A1V1P1X4"/>
<evidence type="ECO:0000313" key="1">
    <source>
        <dbReference type="EMBL" id="ETR68879.1"/>
    </source>
</evidence>
<organism evidence="1 2">
    <name type="scientific">Candidatus Magnetoglobus multicellularis str. Araruama</name>
    <dbReference type="NCBI Taxonomy" id="890399"/>
    <lineage>
        <taxon>Bacteria</taxon>
        <taxon>Pseudomonadati</taxon>
        <taxon>Thermodesulfobacteriota</taxon>
        <taxon>Desulfobacteria</taxon>
        <taxon>Desulfobacterales</taxon>
        <taxon>Desulfobacteraceae</taxon>
        <taxon>Candidatus Magnetoglobus</taxon>
    </lineage>
</organism>
<protein>
    <recommendedName>
        <fullName evidence="3">Peptidase C-terminal archaeal/bacterial domain-containing protein</fullName>
    </recommendedName>
</protein>
<comment type="caution">
    <text evidence="1">The sequence shown here is derived from an EMBL/GenBank/DDBJ whole genome shotgun (WGS) entry which is preliminary data.</text>
</comment>
<gene>
    <name evidence="1" type="ORF">OMM_10083</name>
</gene>